<dbReference type="GeneID" id="37268412"/>
<evidence type="ECO:0000313" key="5">
    <source>
        <dbReference type="Proteomes" id="UP000245946"/>
    </source>
</evidence>
<dbReference type="Pfam" id="PF05670">
    <property type="entry name" value="NFACT-R_1"/>
    <property type="match status" value="1"/>
</dbReference>
<dbReference type="STRING" id="58919.A0A316ZB63"/>
<sequence>MVLFFTSTAVDPAQQLYMGRDKVENEELLRYGDELDVWFHVDKLSSAHVYLRLTPSQTWDALPTTLLDDASQLVKANSIEGNKKDNITIIYTPWSNVKKTGDMATGSVSFHNERVVKRHYVAARDNKIVNRLNKTKREEQVDHEAQRVEREKARAKARREVAVAERNKKLEEQRTRQADKSARDYSSLYGDEALAAAQAEKARVARAKAQEAAERAAAGGGDDESDGEESDDSFM</sequence>
<organism evidence="4 5">
    <name type="scientific">Tilletiopsis washingtonensis</name>
    <dbReference type="NCBI Taxonomy" id="58919"/>
    <lineage>
        <taxon>Eukaryota</taxon>
        <taxon>Fungi</taxon>
        <taxon>Dikarya</taxon>
        <taxon>Basidiomycota</taxon>
        <taxon>Ustilaginomycotina</taxon>
        <taxon>Exobasidiomycetes</taxon>
        <taxon>Entylomatales</taxon>
        <taxon>Entylomatales incertae sedis</taxon>
        <taxon>Tilletiopsis</taxon>
    </lineage>
</organism>
<feature type="compositionally biased region" description="Acidic residues" evidence="2">
    <location>
        <begin position="221"/>
        <end position="235"/>
    </location>
</feature>
<feature type="region of interest" description="Disordered" evidence="2">
    <location>
        <begin position="197"/>
        <end position="235"/>
    </location>
</feature>
<keyword evidence="5" id="KW-1185">Reference proteome</keyword>
<dbReference type="PANTHER" id="PTHR13049:SF2">
    <property type="entry name" value="COILED-COIL DOMAIN-CONTAINING PROTEIN 25"/>
    <property type="match status" value="1"/>
</dbReference>
<evidence type="ECO:0000256" key="1">
    <source>
        <dbReference type="ARBA" id="ARBA00008998"/>
    </source>
</evidence>
<dbReference type="PANTHER" id="PTHR13049">
    <property type="entry name" value="DUF814-RELATED"/>
    <property type="match status" value="1"/>
</dbReference>
<evidence type="ECO:0000313" key="4">
    <source>
        <dbReference type="EMBL" id="PWN99077.1"/>
    </source>
</evidence>
<evidence type="ECO:0000256" key="2">
    <source>
        <dbReference type="SAM" id="MobiDB-lite"/>
    </source>
</evidence>
<comment type="similarity">
    <text evidence="1">Belongs to the CCDC25 family.</text>
</comment>
<feature type="compositionally biased region" description="Basic and acidic residues" evidence="2">
    <location>
        <begin position="200"/>
        <end position="214"/>
    </location>
</feature>
<reference evidence="4 5" key="1">
    <citation type="journal article" date="2018" name="Mol. Biol. Evol.">
        <title>Broad Genomic Sampling Reveals a Smut Pathogenic Ancestry of the Fungal Clade Ustilaginomycotina.</title>
        <authorList>
            <person name="Kijpornyongpan T."/>
            <person name="Mondo S.J."/>
            <person name="Barry K."/>
            <person name="Sandor L."/>
            <person name="Lee J."/>
            <person name="Lipzen A."/>
            <person name="Pangilinan J."/>
            <person name="LaButti K."/>
            <person name="Hainaut M."/>
            <person name="Henrissat B."/>
            <person name="Grigoriev I.V."/>
            <person name="Spatafora J.W."/>
            <person name="Aime M.C."/>
        </authorList>
    </citation>
    <scope>NUCLEOTIDE SEQUENCE [LARGE SCALE GENOMIC DNA]</scope>
    <source>
        <strain evidence="4 5">MCA 4186</strain>
    </source>
</reference>
<name>A0A316ZB63_9BASI</name>
<feature type="region of interest" description="Disordered" evidence="2">
    <location>
        <begin position="136"/>
        <end position="184"/>
    </location>
</feature>
<proteinExistence type="inferred from homology"/>
<dbReference type="RefSeq" id="XP_025599356.1">
    <property type="nucleotide sequence ID" value="XM_025740868.1"/>
</dbReference>
<dbReference type="InterPro" id="IPR008532">
    <property type="entry name" value="NFACT_RNA-bd"/>
</dbReference>
<evidence type="ECO:0000259" key="3">
    <source>
        <dbReference type="Pfam" id="PF05670"/>
    </source>
</evidence>
<feature type="compositionally biased region" description="Basic and acidic residues" evidence="2">
    <location>
        <begin position="136"/>
        <end position="183"/>
    </location>
</feature>
<dbReference type="Proteomes" id="UP000245946">
    <property type="component" value="Unassembled WGS sequence"/>
</dbReference>
<accession>A0A316ZB63</accession>
<dbReference type="AlphaFoldDB" id="A0A316ZB63"/>
<dbReference type="EMBL" id="KZ819289">
    <property type="protein sequence ID" value="PWN99077.1"/>
    <property type="molecule type" value="Genomic_DNA"/>
</dbReference>
<feature type="domain" description="NFACT RNA-binding" evidence="3">
    <location>
        <begin position="1"/>
        <end position="112"/>
    </location>
</feature>
<dbReference type="InterPro" id="IPR039730">
    <property type="entry name" value="Jlp2/Ccd25"/>
</dbReference>
<protein>
    <submittedName>
        <fullName evidence="4">DUF814-domain-containing protein</fullName>
    </submittedName>
</protein>
<gene>
    <name evidence="4" type="ORF">FA09DRAFT_317098</name>
</gene>
<dbReference type="OrthoDB" id="200398at2759"/>